<proteinExistence type="predicted"/>
<organism evidence="1 2">
    <name type="scientific">Hibiscus sabdariffa</name>
    <name type="common">roselle</name>
    <dbReference type="NCBI Taxonomy" id="183260"/>
    <lineage>
        <taxon>Eukaryota</taxon>
        <taxon>Viridiplantae</taxon>
        <taxon>Streptophyta</taxon>
        <taxon>Embryophyta</taxon>
        <taxon>Tracheophyta</taxon>
        <taxon>Spermatophyta</taxon>
        <taxon>Magnoliopsida</taxon>
        <taxon>eudicotyledons</taxon>
        <taxon>Gunneridae</taxon>
        <taxon>Pentapetalae</taxon>
        <taxon>rosids</taxon>
        <taxon>malvids</taxon>
        <taxon>Malvales</taxon>
        <taxon>Malvaceae</taxon>
        <taxon>Malvoideae</taxon>
        <taxon>Hibiscus</taxon>
    </lineage>
</organism>
<accession>A0ABR2TZ05</accession>
<reference evidence="1 2" key="1">
    <citation type="journal article" date="2024" name="G3 (Bethesda)">
        <title>Genome assembly of Hibiscus sabdariffa L. provides insights into metabolisms of medicinal natural products.</title>
        <authorList>
            <person name="Kim T."/>
        </authorList>
    </citation>
    <scope>NUCLEOTIDE SEQUENCE [LARGE SCALE GENOMIC DNA]</scope>
    <source>
        <strain evidence="1">TK-2024</strain>
        <tissue evidence="1">Old leaves</tissue>
    </source>
</reference>
<comment type="caution">
    <text evidence="1">The sequence shown here is derived from an EMBL/GenBank/DDBJ whole genome shotgun (WGS) entry which is preliminary data.</text>
</comment>
<dbReference type="Proteomes" id="UP001396334">
    <property type="component" value="Unassembled WGS sequence"/>
</dbReference>
<dbReference type="EMBL" id="JBBPBN010000004">
    <property type="protein sequence ID" value="KAK9042661.1"/>
    <property type="molecule type" value="Genomic_DNA"/>
</dbReference>
<evidence type="ECO:0000313" key="2">
    <source>
        <dbReference type="Proteomes" id="UP001396334"/>
    </source>
</evidence>
<keyword evidence="2" id="KW-1185">Reference proteome</keyword>
<evidence type="ECO:0000313" key="1">
    <source>
        <dbReference type="EMBL" id="KAK9042661.1"/>
    </source>
</evidence>
<sequence>MYALKSIANVKGDSGVILDAKYNERDASTEEWASILDVRDKAVGSWMLGMPSKEILGHVDKTANRTPLHGWAEWVKRHFYLSMLKSVPLVLLKKYKIFCSDAVDGAPVVLGIAETLSTGATEGAEISSSKISNAFALDVGGAFPFEESSSENWSPTSFAISSFPLGTSLPTS</sequence>
<gene>
    <name evidence="1" type="ORF">V6N11_017727</name>
</gene>
<protein>
    <submittedName>
        <fullName evidence="1">Uncharacterized protein</fullName>
    </submittedName>
</protein>
<name>A0ABR2TZ05_9ROSI</name>